<evidence type="ECO:0000256" key="2">
    <source>
        <dbReference type="ARBA" id="ARBA00005009"/>
    </source>
</evidence>
<proteinExistence type="inferred from homology"/>
<dbReference type="GO" id="GO:0046820">
    <property type="term" value="F:4-amino-4-deoxychorismate synthase activity"/>
    <property type="evidence" value="ECO:0007669"/>
    <property type="project" value="UniProtKB-EC"/>
</dbReference>
<dbReference type="Gene3D" id="3.40.50.880">
    <property type="match status" value="1"/>
</dbReference>
<dbReference type="InterPro" id="IPR010117">
    <property type="entry name" value="PabB_fungal"/>
</dbReference>
<dbReference type="InterPro" id="IPR017926">
    <property type="entry name" value="GATASE"/>
</dbReference>
<evidence type="ECO:0000313" key="15">
    <source>
        <dbReference type="Proteomes" id="UP001392437"/>
    </source>
</evidence>
<dbReference type="InterPro" id="IPR029062">
    <property type="entry name" value="Class_I_gatase-like"/>
</dbReference>
<dbReference type="GO" id="GO:0046656">
    <property type="term" value="P:folic acid biosynthetic process"/>
    <property type="evidence" value="ECO:0007669"/>
    <property type="project" value="UniProtKB-KW"/>
</dbReference>
<dbReference type="InterPro" id="IPR015890">
    <property type="entry name" value="Chorismate_C"/>
</dbReference>
<feature type="domain" description="Glutamine amidotransferase" evidence="11">
    <location>
        <begin position="8"/>
        <end position="242"/>
    </location>
</feature>
<protein>
    <recommendedName>
        <fullName evidence="4">aminodeoxychorismate synthase</fullName>
        <ecNumber evidence="4">2.6.1.85</ecNumber>
    </recommendedName>
    <alternativeName>
        <fullName evidence="8">Para-aminobenzoate synthase</fullName>
    </alternativeName>
    <alternativeName>
        <fullName evidence="9">p-aminobenzoic acid synthase</fullName>
    </alternativeName>
</protein>
<evidence type="ECO:0000256" key="7">
    <source>
        <dbReference type="ARBA" id="ARBA00022962"/>
    </source>
</evidence>
<dbReference type="InterPro" id="IPR005801">
    <property type="entry name" value="ADC_synthase"/>
</dbReference>
<dbReference type="PRINTS" id="PR00099">
    <property type="entry name" value="CPSGATASE"/>
</dbReference>
<comment type="caution">
    <text evidence="14">The sequence shown here is derived from an EMBL/GenBank/DDBJ whole genome shotgun (WGS) entry which is preliminary data.</text>
</comment>
<evidence type="ECO:0000313" key="14">
    <source>
        <dbReference type="EMBL" id="KAK8101178.1"/>
    </source>
</evidence>
<reference evidence="14 15" key="1">
    <citation type="submission" date="2023-01" db="EMBL/GenBank/DDBJ databases">
        <title>Analysis of 21 Apiospora genomes using comparative genomics revels a genus with tremendous synthesis potential of carbohydrate active enzymes and secondary metabolites.</title>
        <authorList>
            <person name="Sorensen T."/>
        </authorList>
    </citation>
    <scope>NUCLEOTIDE SEQUENCE [LARGE SCALE GENOMIC DNA]</scope>
    <source>
        <strain evidence="14 15">CBS 117206</strain>
    </source>
</reference>
<dbReference type="Pfam" id="PF00425">
    <property type="entry name" value="Chorismate_bind"/>
    <property type="match status" value="2"/>
</dbReference>
<comment type="similarity">
    <text evidence="3">In the C-terminal section; belongs to the anthranilate synthase component I family.</text>
</comment>
<keyword evidence="15" id="KW-1185">Reference proteome</keyword>
<organism evidence="14 15">
    <name type="scientific">Apiospora kogelbergensis</name>
    <dbReference type="NCBI Taxonomy" id="1337665"/>
    <lineage>
        <taxon>Eukaryota</taxon>
        <taxon>Fungi</taxon>
        <taxon>Dikarya</taxon>
        <taxon>Ascomycota</taxon>
        <taxon>Pezizomycotina</taxon>
        <taxon>Sordariomycetes</taxon>
        <taxon>Xylariomycetidae</taxon>
        <taxon>Amphisphaeriales</taxon>
        <taxon>Apiosporaceae</taxon>
        <taxon>Apiospora</taxon>
    </lineage>
</organism>
<name>A0AAW0QDH3_9PEZI</name>
<dbReference type="Gene3D" id="3.60.120.10">
    <property type="entry name" value="Anthranilate synthase"/>
    <property type="match status" value="1"/>
</dbReference>
<dbReference type="GO" id="GO:0008153">
    <property type="term" value="P:4-aminobenzoate biosynthetic process"/>
    <property type="evidence" value="ECO:0007669"/>
    <property type="project" value="TreeGrafter"/>
</dbReference>
<dbReference type="PANTHER" id="PTHR11236:SF18">
    <property type="entry name" value="AMINODEOXYCHORISMATE SYNTHASE"/>
    <property type="match status" value="1"/>
</dbReference>
<dbReference type="InterPro" id="IPR006805">
    <property type="entry name" value="Anth_synth_I_N"/>
</dbReference>
<comment type="pathway">
    <text evidence="2">Cofactor biosynthesis; tetrahydrofolate biosynthesis; 4-aminobenzoate from chorismate: step 1/2.</text>
</comment>
<evidence type="ECO:0000256" key="4">
    <source>
        <dbReference type="ARBA" id="ARBA00013139"/>
    </source>
</evidence>
<dbReference type="PRINTS" id="PR00096">
    <property type="entry name" value="GATASE"/>
</dbReference>
<comment type="catalytic activity">
    <reaction evidence="1">
        <text>chorismate + L-glutamine = 4-amino-4-deoxychorismate + L-glutamate</text>
        <dbReference type="Rhea" id="RHEA:11672"/>
        <dbReference type="ChEBI" id="CHEBI:29748"/>
        <dbReference type="ChEBI" id="CHEBI:29985"/>
        <dbReference type="ChEBI" id="CHEBI:58359"/>
        <dbReference type="ChEBI" id="CHEBI:58406"/>
        <dbReference type="EC" id="2.6.1.85"/>
    </reaction>
</comment>
<feature type="domain" description="Chorismate-utilising enzyme C-terminal" evidence="12">
    <location>
        <begin position="529"/>
        <end position="723"/>
    </location>
</feature>
<gene>
    <name evidence="14" type="ORF">PG999_011552</name>
</gene>
<evidence type="ECO:0000256" key="9">
    <source>
        <dbReference type="ARBA" id="ARBA00031904"/>
    </source>
</evidence>
<dbReference type="AlphaFoldDB" id="A0AAW0QDH3"/>
<keyword evidence="7" id="KW-0315">Glutamine amidotransferase</keyword>
<dbReference type="PANTHER" id="PTHR11236">
    <property type="entry name" value="AMINOBENZOATE/ANTHRANILATE SYNTHASE"/>
    <property type="match status" value="1"/>
</dbReference>
<feature type="domain" description="Anthranilate synthase component I N-terminal" evidence="13">
    <location>
        <begin position="322"/>
        <end position="462"/>
    </location>
</feature>
<dbReference type="InterPro" id="IPR019999">
    <property type="entry name" value="Anth_synth_I-like"/>
</dbReference>
<dbReference type="PROSITE" id="PS51273">
    <property type="entry name" value="GATASE_TYPE_1"/>
    <property type="match status" value="1"/>
</dbReference>
<evidence type="ECO:0000256" key="8">
    <source>
        <dbReference type="ARBA" id="ARBA00031329"/>
    </source>
</evidence>
<dbReference type="SUPFAM" id="SSF56322">
    <property type="entry name" value="ADC synthase"/>
    <property type="match status" value="2"/>
</dbReference>
<dbReference type="SUPFAM" id="SSF52317">
    <property type="entry name" value="Class I glutamine amidotransferase-like"/>
    <property type="match status" value="1"/>
</dbReference>
<dbReference type="CDD" id="cd01743">
    <property type="entry name" value="GATase1_Anthranilate_Synthase"/>
    <property type="match status" value="1"/>
</dbReference>
<evidence type="ECO:0000259" key="13">
    <source>
        <dbReference type="Pfam" id="PF04715"/>
    </source>
</evidence>
<dbReference type="EMBL" id="JAQQWP010000009">
    <property type="protein sequence ID" value="KAK8101178.1"/>
    <property type="molecule type" value="Genomic_DNA"/>
</dbReference>
<dbReference type="NCBIfam" id="TIGR01823">
    <property type="entry name" value="PabB-fungal"/>
    <property type="match status" value="1"/>
</dbReference>
<evidence type="ECO:0000256" key="1">
    <source>
        <dbReference type="ARBA" id="ARBA00001000"/>
    </source>
</evidence>
<dbReference type="Pfam" id="PF04715">
    <property type="entry name" value="Anth_synt_I_N"/>
    <property type="match status" value="1"/>
</dbReference>
<keyword evidence="5" id="KW-0808">Transferase</keyword>
<dbReference type="Pfam" id="PF00117">
    <property type="entry name" value="GATase"/>
    <property type="match status" value="1"/>
</dbReference>
<evidence type="ECO:0000259" key="11">
    <source>
        <dbReference type="Pfam" id="PF00117"/>
    </source>
</evidence>
<dbReference type="Proteomes" id="UP001392437">
    <property type="component" value="Unassembled WGS sequence"/>
</dbReference>
<dbReference type="GO" id="GO:0005737">
    <property type="term" value="C:cytoplasm"/>
    <property type="evidence" value="ECO:0007669"/>
    <property type="project" value="TreeGrafter"/>
</dbReference>
<feature type="domain" description="Chorismate-utilising enzyme C-terminal" evidence="12">
    <location>
        <begin position="763"/>
        <end position="862"/>
    </location>
</feature>
<feature type="region of interest" description="Disordered" evidence="10">
    <location>
        <begin position="716"/>
        <end position="753"/>
    </location>
</feature>
<sequence>MSRPRILFLDAYDSFSNNIVSLLTGLLAADVDVLPIDAPELAPESPGFHDALRRKLRRYHAVVCGPGPGSPTSPVDVGLIKHIWDLGLEDQHLLPVLGICLGHQSLAVSCGARIRKLSTGLHGMIRLIDHRPPANGRDAADAAANIFGDVPPFQATLYHSLCADVGQDSVSDADWPTTKWAPPAQMPDIVPLAWVDEQRPGFVERILMGMRHATKPFWGLQYHPESICSEPTGHQVIKNWFSQAMEWSAARGRTVEPCFSLPESGSTKPSLMSDLVTDPQVWEGYKRRLPSPDGPSRYSYKTISLPPHIEAPDIVEILQADSQEHIILDSASARAKRIGLDVRGRYSIIALDVDEALRLEYHVGDKAATVRVPSLGDGARQTVGLGAGSVWHVLAAFLEARKVAARSDDSPFVGGFMGFATYELGLECIDVNIMEKRQHSRPDLSFSWITKSIVIDHLEGTIRIQSLQPSTVDAATWMEQTSNTMQSSNIWTDGLRLNTDKIKDIDNLTPPVTPTVIPPAPSILAPEAHAYDAKVRQCQDFIAAGNSYELCLTDQTTITRAKSPQEATATGLAAAETPSWAPSSATAKVPSAWQLYRSLRARQPAPFGSYLRLGGATLISSSPERFLEYTADGLCSMRPMKGTVRKSEAGTATLAQAERILHVPKEEAENLMIVDLVRHDLHSVCGPGRVTVPQLLKVEEYASVFQMISVVEGQLPPTETATDERNTKTTTTTTTTAAAAASSSFSSASTSLPPPPLLRSHHYTGLDVLAASLPPGSMTGAPKKRSCEILQGIETHRERSLYSGVVGYMDAAGRGDWSVTIRSLFRWDDETAQEIEVWRIGAGGAVTALSTPEGETEEMFVKLKGPLGIFSEQQSQPRS</sequence>
<evidence type="ECO:0000256" key="10">
    <source>
        <dbReference type="SAM" id="MobiDB-lite"/>
    </source>
</evidence>
<evidence type="ECO:0000256" key="5">
    <source>
        <dbReference type="ARBA" id="ARBA00022679"/>
    </source>
</evidence>
<dbReference type="InterPro" id="IPR006221">
    <property type="entry name" value="TrpG/PapA_dom"/>
</dbReference>
<evidence type="ECO:0000259" key="12">
    <source>
        <dbReference type="Pfam" id="PF00425"/>
    </source>
</evidence>
<dbReference type="EC" id="2.6.1.85" evidence="4"/>
<accession>A0AAW0QDH3</accession>
<feature type="compositionally biased region" description="Low complexity" evidence="10">
    <location>
        <begin position="728"/>
        <end position="751"/>
    </location>
</feature>
<evidence type="ECO:0000256" key="3">
    <source>
        <dbReference type="ARBA" id="ARBA00005970"/>
    </source>
</evidence>
<keyword evidence="6" id="KW-0289">Folate biosynthesis</keyword>
<dbReference type="GO" id="GO:0000162">
    <property type="term" value="P:L-tryptophan biosynthetic process"/>
    <property type="evidence" value="ECO:0007669"/>
    <property type="project" value="TreeGrafter"/>
</dbReference>
<evidence type="ECO:0000256" key="6">
    <source>
        <dbReference type="ARBA" id="ARBA00022909"/>
    </source>
</evidence>